<dbReference type="Proteomes" id="UP000008207">
    <property type="component" value="Chromosome"/>
</dbReference>
<evidence type="ECO:0000256" key="1">
    <source>
        <dbReference type="SAM" id="MobiDB-lite"/>
    </source>
</evidence>
<gene>
    <name evidence="2" type="ordered locus">Mnod_7623</name>
</gene>
<feature type="compositionally biased region" description="Basic and acidic residues" evidence="1">
    <location>
        <begin position="15"/>
        <end position="29"/>
    </location>
</feature>
<dbReference type="KEGG" id="mno:Mnod_7623"/>
<keyword evidence="3" id="KW-1185">Reference proteome</keyword>
<accession>B8IQR1</accession>
<proteinExistence type="predicted"/>
<protein>
    <submittedName>
        <fullName evidence="2">Uncharacterized protein</fullName>
    </submittedName>
</protein>
<dbReference type="AlphaFoldDB" id="B8IQR1"/>
<evidence type="ECO:0000313" key="2">
    <source>
        <dbReference type="EMBL" id="ACL62356.1"/>
    </source>
</evidence>
<dbReference type="HOGENOM" id="CLU_3345839_0_0_5"/>
<sequence>MPPSRDASPATTGTIERRTPQQRRNDEISKGICIGCN</sequence>
<name>B8IQR1_METNO</name>
<evidence type="ECO:0000313" key="3">
    <source>
        <dbReference type="Proteomes" id="UP000008207"/>
    </source>
</evidence>
<dbReference type="EMBL" id="CP001349">
    <property type="protein sequence ID" value="ACL62356.1"/>
    <property type="molecule type" value="Genomic_DNA"/>
</dbReference>
<reference evidence="2 3" key="1">
    <citation type="submission" date="2009-01" db="EMBL/GenBank/DDBJ databases">
        <title>Complete sequence of chromosome of Methylobacterium nodulans ORS 2060.</title>
        <authorList>
            <consortium name="US DOE Joint Genome Institute"/>
            <person name="Lucas S."/>
            <person name="Copeland A."/>
            <person name="Lapidus A."/>
            <person name="Glavina del Rio T."/>
            <person name="Dalin E."/>
            <person name="Tice H."/>
            <person name="Bruce D."/>
            <person name="Goodwin L."/>
            <person name="Pitluck S."/>
            <person name="Sims D."/>
            <person name="Brettin T."/>
            <person name="Detter J.C."/>
            <person name="Han C."/>
            <person name="Larimer F."/>
            <person name="Land M."/>
            <person name="Hauser L."/>
            <person name="Kyrpides N."/>
            <person name="Ivanova N."/>
            <person name="Marx C.J."/>
            <person name="Richardson P."/>
        </authorList>
    </citation>
    <scope>NUCLEOTIDE SEQUENCE [LARGE SCALE GENOMIC DNA]</scope>
    <source>
        <strain evidence="3">LMG 21967 / CNCM I-2342 / ORS 2060</strain>
    </source>
</reference>
<organism evidence="2 3">
    <name type="scientific">Methylobacterium nodulans (strain LMG 21967 / CNCM I-2342 / ORS 2060)</name>
    <dbReference type="NCBI Taxonomy" id="460265"/>
    <lineage>
        <taxon>Bacteria</taxon>
        <taxon>Pseudomonadati</taxon>
        <taxon>Pseudomonadota</taxon>
        <taxon>Alphaproteobacteria</taxon>
        <taxon>Hyphomicrobiales</taxon>
        <taxon>Methylobacteriaceae</taxon>
        <taxon>Methylobacterium</taxon>
    </lineage>
</organism>
<feature type="region of interest" description="Disordered" evidence="1">
    <location>
        <begin position="1"/>
        <end position="37"/>
    </location>
</feature>